<organism evidence="4 5">
    <name type="scientific">Roseicyclus elongatus DSM 19469</name>
    <dbReference type="NCBI Taxonomy" id="1294273"/>
    <lineage>
        <taxon>Bacteria</taxon>
        <taxon>Pseudomonadati</taxon>
        <taxon>Pseudomonadota</taxon>
        <taxon>Alphaproteobacteria</taxon>
        <taxon>Rhodobacterales</taxon>
        <taxon>Roseobacteraceae</taxon>
        <taxon>Roseicyclus</taxon>
    </lineage>
</organism>
<feature type="transmembrane region" description="Helical" evidence="1">
    <location>
        <begin position="266"/>
        <end position="288"/>
    </location>
</feature>
<dbReference type="STRING" id="1294273.roselon_01971"/>
<dbReference type="Proteomes" id="UP000019593">
    <property type="component" value="Chromosome"/>
</dbReference>
<evidence type="ECO:0000313" key="4">
    <source>
        <dbReference type="EMBL" id="AHM04326.1"/>
    </source>
</evidence>
<feature type="chain" id="PRO_5004914176" description="DUF8173 domain-containing protein" evidence="2">
    <location>
        <begin position="23"/>
        <end position="393"/>
    </location>
</feature>
<accession>W8S642</accession>
<proteinExistence type="predicted"/>
<keyword evidence="1" id="KW-0812">Transmembrane</keyword>
<feature type="domain" description="DUF8173" evidence="3">
    <location>
        <begin position="227"/>
        <end position="375"/>
    </location>
</feature>
<feature type="transmembrane region" description="Helical" evidence="1">
    <location>
        <begin position="330"/>
        <end position="349"/>
    </location>
</feature>
<feature type="transmembrane region" description="Helical" evidence="1">
    <location>
        <begin position="220"/>
        <end position="245"/>
    </location>
</feature>
<dbReference type="KEGG" id="red:roselon_01971"/>
<protein>
    <recommendedName>
        <fullName evidence="3">DUF8173 domain-containing protein</fullName>
    </recommendedName>
</protein>
<dbReference type="eggNOG" id="COG1315">
    <property type="taxonomic scope" value="Bacteria"/>
</dbReference>
<evidence type="ECO:0000313" key="5">
    <source>
        <dbReference type="Proteomes" id="UP000019593"/>
    </source>
</evidence>
<dbReference type="EMBL" id="CP004372">
    <property type="protein sequence ID" value="AHM04326.1"/>
    <property type="molecule type" value="Genomic_DNA"/>
</dbReference>
<evidence type="ECO:0000259" key="3">
    <source>
        <dbReference type="Pfam" id="PF26514"/>
    </source>
</evidence>
<keyword evidence="1" id="KW-1133">Transmembrane helix</keyword>
<reference evidence="4 5" key="1">
    <citation type="submission" date="2013-03" db="EMBL/GenBank/DDBJ databases">
        <authorList>
            <person name="Fiebig A."/>
            <person name="Goeker M."/>
            <person name="Klenk H.-P.P."/>
        </authorList>
    </citation>
    <scope>NUCLEOTIDE SEQUENCE [LARGE SCALE GENOMIC DNA]</scope>
    <source>
        <strain evidence="5">DSM 19469</strain>
    </source>
</reference>
<dbReference type="RefSeq" id="WP_025312126.1">
    <property type="nucleotide sequence ID" value="NZ_CP004372.1"/>
</dbReference>
<feature type="signal peptide" evidence="2">
    <location>
        <begin position="1"/>
        <end position="22"/>
    </location>
</feature>
<keyword evidence="1" id="KW-0472">Membrane</keyword>
<sequence>MPRNVIAAVLAALVVLPLAATAQEDETATTVFADDRYIAGGDVEIDETTTGDLFAAGEEVTLSADVDGAAHMAGRRLSIEAPVAGALYAAGYEIDVEAAIDGPVSVFGADVEIETTLGGNLRAFASDLSLSGAVGGSAILAADELDLDATIEGDVMLSAGEIEFGDDARITGQLILYAEEGDAPAIPEAVVPADRIELRDIEGWDRDVGPSMRDLRRAGWAAAIRGFAFSVLLVAVIAAVAIVVLPERVIHWRERALAEPGRSLAWGFGTLSLIWGAGVVLAFTIFGLPLLPAAFLIGAALAYAGYVLGSYVLGVAIWLKLGNAMPTDTLPKVGLAALGAVLAGVVALIPLLGWLFVMALALYGLGALVNSYRARRNDKGDSGGSDPAPEPMP</sequence>
<dbReference type="Pfam" id="PF26514">
    <property type="entry name" value="DUF8173"/>
    <property type="match status" value="1"/>
</dbReference>
<keyword evidence="2" id="KW-0732">Signal</keyword>
<feature type="transmembrane region" description="Helical" evidence="1">
    <location>
        <begin position="294"/>
        <end position="318"/>
    </location>
</feature>
<gene>
    <name evidence="4" type="ORF">roselon_01971</name>
</gene>
<name>W8S642_9RHOB</name>
<dbReference type="InterPro" id="IPR058486">
    <property type="entry name" value="DUF8173"/>
</dbReference>
<evidence type="ECO:0000256" key="1">
    <source>
        <dbReference type="SAM" id="Phobius"/>
    </source>
</evidence>
<dbReference type="HOGENOM" id="CLU_635851_0_0_5"/>
<keyword evidence="5" id="KW-1185">Reference proteome</keyword>
<evidence type="ECO:0000256" key="2">
    <source>
        <dbReference type="SAM" id="SignalP"/>
    </source>
</evidence>
<dbReference type="AlphaFoldDB" id="W8S642"/>
<dbReference type="OrthoDB" id="7846990at2"/>